<comment type="caution">
    <text evidence="10">The sequence shown here is derived from an EMBL/GenBank/DDBJ whole genome shotgun (WGS) entry which is preliminary data.</text>
</comment>
<sequence>MNPQQQNNGFGPISKPRGRTSVIIALFLIVLSGAVHCVYFKIAYSSEDKEGRVEFHFLLFGFALLILSFVLGELVRRLCLVSEEIRHKETRYKGSWKKVFTSTFAFRHGRTVLVVCIASLLFVFYFLYEHCNTCCRSEYAILFSLNCFLSPLLFFLIGLREISSVELSEINENNNKNVADGLAWGYYFGYLKMVLPILAEKIGQTDYKYLIPIHKLFILIPKTCYIYDSIEKADHRMKFVDNLTLTVSSRGGVSKLKYKTSVHRIEMLRPDGTINPEPPHVAVEYAVPLRSLYAMSDPREGVVSCQERDEQVVLFIRKLREILDSSEECRGKYELVPVSGEENQIADVLVRILRDEHLQLNQRAEGAE</sequence>
<dbReference type="InterPro" id="IPR055434">
    <property type="entry name" value="STING_TM"/>
</dbReference>
<keyword evidence="3 7" id="KW-0812">Transmembrane</keyword>
<evidence type="ECO:0000256" key="5">
    <source>
        <dbReference type="ARBA" id="ARBA00022989"/>
    </source>
</evidence>
<evidence type="ECO:0000256" key="3">
    <source>
        <dbReference type="ARBA" id="ARBA00022692"/>
    </source>
</evidence>
<feature type="domain" description="STING transmembrane" evidence="9">
    <location>
        <begin position="62"/>
        <end position="175"/>
    </location>
</feature>
<dbReference type="InterPro" id="IPR038623">
    <property type="entry name" value="STING_C_sf"/>
</dbReference>
<keyword evidence="11" id="KW-1185">Reference proteome</keyword>
<keyword evidence="2" id="KW-0399">Innate immunity</keyword>
<feature type="transmembrane region" description="Helical" evidence="7">
    <location>
        <begin position="21"/>
        <end position="43"/>
    </location>
</feature>
<dbReference type="Pfam" id="PF15009">
    <property type="entry name" value="STING_LBD"/>
    <property type="match status" value="1"/>
</dbReference>
<evidence type="ECO:0000259" key="8">
    <source>
        <dbReference type="Pfam" id="PF15009"/>
    </source>
</evidence>
<dbReference type="Pfam" id="PF23417">
    <property type="entry name" value="STING_TM"/>
    <property type="match status" value="1"/>
</dbReference>
<evidence type="ECO:0000256" key="4">
    <source>
        <dbReference type="ARBA" id="ARBA00022859"/>
    </source>
</evidence>
<evidence type="ECO:0000256" key="6">
    <source>
        <dbReference type="ARBA" id="ARBA00023136"/>
    </source>
</evidence>
<evidence type="ECO:0000256" key="2">
    <source>
        <dbReference type="ARBA" id="ARBA00022588"/>
    </source>
</evidence>
<evidence type="ECO:0000256" key="7">
    <source>
        <dbReference type="SAM" id="Phobius"/>
    </source>
</evidence>
<evidence type="ECO:0000256" key="1">
    <source>
        <dbReference type="ARBA" id="ARBA00004141"/>
    </source>
</evidence>
<dbReference type="EMBL" id="CALNXI010000781">
    <property type="protein sequence ID" value="CAH3046779.1"/>
    <property type="molecule type" value="Genomic_DNA"/>
</dbReference>
<comment type="subcellular location">
    <subcellularLocation>
        <location evidence="1">Membrane</location>
        <topology evidence="1">Multi-pass membrane protein</topology>
    </subcellularLocation>
</comment>
<evidence type="ECO:0000313" key="10">
    <source>
        <dbReference type="EMBL" id="CAH3046779.1"/>
    </source>
</evidence>
<dbReference type="InterPro" id="IPR055432">
    <property type="entry name" value="STING_LBD"/>
</dbReference>
<accession>A0ABN8NAF9</accession>
<keyword evidence="4" id="KW-0391">Immunity</keyword>
<keyword evidence="6 7" id="KW-0472">Membrane</keyword>
<evidence type="ECO:0000313" key="11">
    <source>
        <dbReference type="Proteomes" id="UP001159427"/>
    </source>
</evidence>
<keyword evidence="5 7" id="KW-1133">Transmembrane helix</keyword>
<proteinExistence type="predicted"/>
<protein>
    <recommendedName>
        <fullName evidence="12">Stimulator of interferon genes protein</fullName>
    </recommendedName>
</protein>
<dbReference type="Gene3D" id="3.40.50.12100">
    <property type="entry name" value="Stimulator of interferon genes protein"/>
    <property type="match status" value="1"/>
</dbReference>
<organism evidence="10 11">
    <name type="scientific">Porites evermanni</name>
    <dbReference type="NCBI Taxonomy" id="104178"/>
    <lineage>
        <taxon>Eukaryota</taxon>
        <taxon>Metazoa</taxon>
        <taxon>Cnidaria</taxon>
        <taxon>Anthozoa</taxon>
        <taxon>Hexacorallia</taxon>
        <taxon>Scleractinia</taxon>
        <taxon>Fungiina</taxon>
        <taxon>Poritidae</taxon>
        <taxon>Porites</taxon>
    </lineage>
</organism>
<reference evidence="10 11" key="1">
    <citation type="submission" date="2022-05" db="EMBL/GenBank/DDBJ databases">
        <authorList>
            <consortium name="Genoscope - CEA"/>
            <person name="William W."/>
        </authorList>
    </citation>
    <scope>NUCLEOTIDE SEQUENCE [LARGE SCALE GENOMIC DNA]</scope>
</reference>
<feature type="transmembrane region" description="Helical" evidence="7">
    <location>
        <begin position="111"/>
        <end position="128"/>
    </location>
</feature>
<gene>
    <name evidence="10" type="ORF">PEVE_00041321</name>
</gene>
<feature type="domain" description="STING ligand-binding" evidence="8">
    <location>
        <begin position="177"/>
        <end position="354"/>
    </location>
</feature>
<dbReference type="PANTHER" id="PTHR34339:SF1">
    <property type="entry name" value="STIMULATOR OF INTERFERON GENES PROTEIN"/>
    <property type="match status" value="1"/>
</dbReference>
<dbReference type="Gene3D" id="1.20.5.5200">
    <property type="match status" value="1"/>
</dbReference>
<evidence type="ECO:0000259" key="9">
    <source>
        <dbReference type="Pfam" id="PF23417"/>
    </source>
</evidence>
<feature type="transmembrane region" description="Helical" evidence="7">
    <location>
        <begin position="55"/>
        <end position="75"/>
    </location>
</feature>
<dbReference type="InterPro" id="IPR029158">
    <property type="entry name" value="STING"/>
</dbReference>
<name>A0ABN8NAF9_9CNID</name>
<evidence type="ECO:0008006" key="12">
    <source>
        <dbReference type="Google" id="ProtNLM"/>
    </source>
</evidence>
<dbReference type="PANTHER" id="PTHR34339">
    <property type="entry name" value="STIMULATOR OF INTERFERON GENES PROTEIN"/>
    <property type="match status" value="1"/>
</dbReference>
<feature type="transmembrane region" description="Helical" evidence="7">
    <location>
        <begin position="140"/>
        <end position="159"/>
    </location>
</feature>
<dbReference type="Proteomes" id="UP001159427">
    <property type="component" value="Unassembled WGS sequence"/>
</dbReference>